<protein>
    <submittedName>
        <fullName evidence="8">Uncharacterized protein</fullName>
    </submittedName>
</protein>
<comment type="caution">
    <text evidence="8">The sequence shown here is derived from an EMBL/GenBank/DDBJ whole genome shotgun (WGS) entry which is preliminary data.</text>
</comment>
<proteinExistence type="inferred from homology"/>
<dbReference type="Pfam" id="PF20655">
    <property type="entry name" value="Vps52_C"/>
    <property type="match status" value="1"/>
</dbReference>
<evidence type="ECO:0000313" key="8">
    <source>
        <dbReference type="EMBL" id="KAJ8651758.1"/>
    </source>
</evidence>
<evidence type="ECO:0000313" key="9">
    <source>
        <dbReference type="Proteomes" id="UP001234581"/>
    </source>
</evidence>
<dbReference type="GO" id="GO:0042147">
    <property type="term" value="P:retrograde transport, endosome to Golgi"/>
    <property type="evidence" value="ECO:0007669"/>
    <property type="project" value="TreeGrafter"/>
</dbReference>
<evidence type="ECO:0000256" key="1">
    <source>
        <dbReference type="ARBA" id="ARBA00004601"/>
    </source>
</evidence>
<dbReference type="AlphaFoldDB" id="A0AAD7XSW1"/>
<dbReference type="GO" id="GO:0005829">
    <property type="term" value="C:cytosol"/>
    <property type="evidence" value="ECO:0007669"/>
    <property type="project" value="GOC"/>
</dbReference>
<comment type="subcellular location">
    <subcellularLocation>
        <location evidence="1">Golgi apparatus</location>
        <location evidence="1">trans-Golgi network</location>
    </subcellularLocation>
</comment>
<dbReference type="PANTHER" id="PTHR14190:SF7">
    <property type="entry name" value="VACUOLAR PROTEIN SORTING-ASSOCIATED PROTEIN 52 HOMOLOG"/>
    <property type="match status" value="1"/>
</dbReference>
<dbReference type="GO" id="GO:0032456">
    <property type="term" value="P:endocytic recycling"/>
    <property type="evidence" value="ECO:0007669"/>
    <property type="project" value="TreeGrafter"/>
</dbReference>
<keyword evidence="3" id="KW-0813">Transport</keyword>
<dbReference type="Pfam" id="PF04129">
    <property type="entry name" value="Vps52_CC"/>
    <property type="match status" value="1"/>
</dbReference>
<evidence type="ECO:0000256" key="4">
    <source>
        <dbReference type="ARBA" id="ARBA00022927"/>
    </source>
</evidence>
<reference evidence="8 9" key="1">
    <citation type="submission" date="2023-03" db="EMBL/GenBank/DDBJ databases">
        <title>Genome sequence of Lichtheimia ornata CBS 291.66.</title>
        <authorList>
            <person name="Mohabir J.T."/>
            <person name="Shea T.P."/>
            <person name="Kurbessoian T."/>
            <person name="Berby B."/>
            <person name="Fontaine J."/>
            <person name="Livny J."/>
            <person name="Gnirke A."/>
            <person name="Stajich J.E."/>
            <person name="Cuomo C.A."/>
        </authorList>
    </citation>
    <scope>NUCLEOTIDE SEQUENCE [LARGE SCALE GENOMIC DNA]</scope>
    <source>
        <strain evidence="8">CBS 291.66</strain>
    </source>
</reference>
<dbReference type="GO" id="GO:0000938">
    <property type="term" value="C:GARP complex"/>
    <property type="evidence" value="ECO:0007669"/>
    <property type="project" value="TreeGrafter"/>
</dbReference>
<evidence type="ECO:0000256" key="2">
    <source>
        <dbReference type="ARBA" id="ARBA00008180"/>
    </source>
</evidence>
<dbReference type="PANTHER" id="PTHR14190">
    <property type="entry name" value="SUPPRESSOR OF ACTIN MUTATIONS 2/VACUOLAR PROTEIN SORTING 52"/>
    <property type="match status" value="1"/>
</dbReference>
<dbReference type="GeneID" id="83220005"/>
<feature type="domain" description="Vps52 coiled-coil" evidence="6">
    <location>
        <begin position="80"/>
        <end position="242"/>
    </location>
</feature>
<evidence type="ECO:0000256" key="5">
    <source>
        <dbReference type="ARBA" id="ARBA00023034"/>
    </source>
</evidence>
<dbReference type="RefSeq" id="XP_058336672.1">
    <property type="nucleotide sequence ID" value="XM_058492559.1"/>
</dbReference>
<organism evidence="8 9">
    <name type="scientific">Lichtheimia ornata</name>
    <dbReference type="NCBI Taxonomy" id="688661"/>
    <lineage>
        <taxon>Eukaryota</taxon>
        <taxon>Fungi</taxon>
        <taxon>Fungi incertae sedis</taxon>
        <taxon>Mucoromycota</taxon>
        <taxon>Mucoromycotina</taxon>
        <taxon>Mucoromycetes</taxon>
        <taxon>Mucorales</taxon>
        <taxon>Lichtheimiaceae</taxon>
        <taxon>Lichtheimia</taxon>
    </lineage>
</organism>
<keyword evidence="9" id="KW-1185">Reference proteome</keyword>
<evidence type="ECO:0000259" key="6">
    <source>
        <dbReference type="Pfam" id="PF04129"/>
    </source>
</evidence>
<dbReference type="GO" id="GO:0019905">
    <property type="term" value="F:syntaxin binding"/>
    <property type="evidence" value="ECO:0007669"/>
    <property type="project" value="TreeGrafter"/>
</dbReference>
<dbReference type="Proteomes" id="UP001234581">
    <property type="component" value="Unassembled WGS sequence"/>
</dbReference>
<dbReference type="EMBL" id="JARTCD010000144">
    <property type="protein sequence ID" value="KAJ8651758.1"/>
    <property type="molecule type" value="Genomic_DNA"/>
</dbReference>
<dbReference type="InterPro" id="IPR007258">
    <property type="entry name" value="Vps52"/>
</dbReference>
<evidence type="ECO:0000256" key="3">
    <source>
        <dbReference type="ARBA" id="ARBA00022448"/>
    </source>
</evidence>
<dbReference type="InterPro" id="IPR048319">
    <property type="entry name" value="Vps52_CC"/>
</dbReference>
<evidence type="ECO:0000259" key="7">
    <source>
        <dbReference type="Pfam" id="PF20655"/>
    </source>
</evidence>
<keyword evidence="4" id="KW-0653">Protein transport</keyword>
<comment type="similarity">
    <text evidence="2">Belongs to the VPS52 family.</text>
</comment>
<feature type="domain" description="Vps52 C-terminal" evidence="7">
    <location>
        <begin position="260"/>
        <end position="576"/>
    </location>
</feature>
<sequence>MSPFLSSEDGLDNNDNEFAHVTCDQVDDHISAFKEDEFVRQALEQGMDLREYAQQIEHERSEVQRDIENDHTLHLHSFLNLHSEIQSCDDTLRRMEELLSVFQSDLGNISGEIRSLQEHSSHMNIKLKNRKAVESKLGKALQGMVISPDSVKKITEGQIDEMWLQYLLSVNRQMRFAKANQNKPIKALRNVGPELEKLRLKAAGTIRDFFIERIHALLVPNTNVQIMQQSVFLKYKALHQFVLERHQDAATEIRQTYINALRWYFHNHFERYSKGLNKLQTITADKSDLIGEEHGRKVIGGLFSGSKLSLKDKANVFSLGDRIEALRMQDQGVILVHIAEDKEQRYQFEQLFRSFNLTLIDNASSEYLFIHEFFSSCDTKKSADIAKMMFQEIFQPTEKVGEDFTKNYIENSYDAVGILLCIRINTQLALELQRRRVPALERYTNSTNMILWPRFQHVMTLHVESLKRMANTKAILNSIKDIHPHYITRRYAEFAASLLVLNEGYDDAILTNSIHKLRNEFEGLLSRMANEFTEGPRRIAFLINNYDVIASVFQETQNRALEHELEHVQQLLSLHTGAFVDEQLKPYFGQMMACVKLNEQSDTVMQTETDDLQRISHHFAQTWRQSLTSINASVIQYFSNFKNGTAVLHAVLGQLIVYYTKFLDLLEQRVVGGVQPVGVQTVMVEIKKFRNTF</sequence>
<keyword evidence="5" id="KW-0333">Golgi apparatus</keyword>
<dbReference type="GO" id="GO:0006896">
    <property type="term" value="P:Golgi to vacuole transport"/>
    <property type="evidence" value="ECO:0007669"/>
    <property type="project" value="TreeGrafter"/>
</dbReference>
<accession>A0AAD7XSW1</accession>
<dbReference type="GO" id="GO:0015031">
    <property type="term" value="P:protein transport"/>
    <property type="evidence" value="ECO:0007669"/>
    <property type="project" value="UniProtKB-KW"/>
</dbReference>
<name>A0AAD7XSW1_9FUNG</name>
<dbReference type="InterPro" id="IPR048361">
    <property type="entry name" value="Vps52_C"/>
</dbReference>
<gene>
    <name evidence="8" type="ORF">O0I10_012668</name>
</gene>